<protein>
    <submittedName>
        <fullName evidence="1">Uncharacterized protein</fullName>
    </submittedName>
</protein>
<dbReference type="PANTHER" id="PTHR47510">
    <property type="entry name" value="REVERSE TRANSCRIPTASE DOMAIN-CONTAINING PROTEIN"/>
    <property type="match status" value="1"/>
</dbReference>
<dbReference type="EMBL" id="CACRXK020001786">
    <property type="protein sequence ID" value="CAB3991077.1"/>
    <property type="molecule type" value="Genomic_DNA"/>
</dbReference>
<dbReference type="Proteomes" id="UP001152795">
    <property type="component" value="Unassembled WGS sequence"/>
</dbReference>
<accession>A0A6S7H0V1</accession>
<dbReference type="SUPFAM" id="SSF56672">
    <property type="entry name" value="DNA/RNA polymerases"/>
    <property type="match status" value="2"/>
</dbReference>
<keyword evidence="2" id="KW-1185">Reference proteome</keyword>
<dbReference type="AlphaFoldDB" id="A0A6S7H0V1"/>
<dbReference type="InterPro" id="IPR043502">
    <property type="entry name" value="DNA/RNA_pol_sf"/>
</dbReference>
<comment type="caution">
    <text evidence="1">The sequence shown here is derived from an EMBL/GenBank/DDBJ whole genome shotgun (WGS) entry which is preliminary data.</text>
</comment>
<dbReference type="PROSITE" id="PS50878">
    <property type="entry name" value="RT_POL"/>
    <property type="match status" value="2"/>
</dbReference>
<reference evidence="1" key="1">
    <citation type="submission" date="2020-04" db="EMBL/GenBank/DDBJ databases">
        <authorList>
            <person name="Alioto T."/>
            <person name="Alioto T."/>
            <person name="Gomez Garrido J."/>
        </authorList>
    </citation>
    <scope>NUCLEOTIDE SEQUENCE</scope>
    <source>
        <strain evidence="1">A484AB</strain>
    </source>
</reference>
<dbReference type="InterPro" id="IPR036691">
    <property type="entry name" value="Endo/exonu/phosph_ase_sf"/>
</dbReference>
<dbReference type="OrthoDB" id="5986182at2759"/>
<evidence type="ECO:0000313" key="1">
    <source>
        <dbReference type="EMBL" id="CAB3991077.1"/>
    </source>
</evidence>
<dbReference type="SUPFAM" id="SSF56219">
    <property type="entry name" value="DNase I-like"/>
    <property type="match status" value="1"/>
</dbReference>
<dbReference type="CDD" id="cd01650">
    <property type="entry name" value="RT_nLTR_like"/>
    <property type="match status" value="1"/>
</dbReference>
<dbReference type="Pfam" id="PF00078">
    <property type="entry name" value="RVT_1"/>
    <property type="match status" value="2"/>
</dbReference>
<sequence>APVNTFVEKRNFRNFNEHAYLNDLNNLNWEQVCLHNDPNDMWTEWLNLFMSVIDKHAPLKKKRIGKRKSPWITSHVVQKIRERDYLKRQFDISRDDEIWLQYKKARNETNNTIRQAKHNYFITNIEAARKDPRKTWRLVNDLNSRKVSDVTSVKKVNLDGNEITNAAEISDAFNSYFTSIGEKLANKIPSSNVNPVSYIQTTHSVFSFEEIGLSTVNCLLKTINANKATGPDKVPGRLLKIAADILSPSLTRIFNRSLSMGIYPTDWKMAKVLPLFKNGEKCDLSNYRPISIISAVAKVFGRTVYDQFYSYLTSNNLLSNYQSGFRASYSTVTALLESTNNWCVNIDKGLLNGVIFIDLKKAFDTIDHEILIRKLKCYGVDDNALSWFNSYLNNRKQKCYVNGKLSGSRSISHGVPQGSIIGPLLFLIYINDLPNCLNEGLPRMYADDTNISMQSNNLSELENLMNAEIANLNTWLEANKLIQKTNTLERLKFESTLPSTKIPNLLICNLRSLTSKVDELDAVVSFNQTDMVCITETWLSPAIPDNLVSLSNFNLFRNDRLVSNGGRVCAYINSNIYCRRIEEFENSSIESLWLSVRPKKLPRSVSVILLAVVYHSTASRQTENVELYSHIQTNVDSFLYSHPEALVLITGDFNFRSTGLDANHLKRIAGLTQIVKVATRSDVTLDWCLTNSKVDNIYESIQLPPIGTSDHYTILMKAQPSPSKPDNSHIWKRDLRDSRIRPFGRYITTFDWSPILDIHDCDTKYEKFNDTMTVMIEKFFPLERIKVRKCDKPWMTSSIKSAIGRRQKALHESGKNSDIYKYWRNRVQSCIKVARKIYYMRSVEKLKNSNPARWWKEVKAIGGLSSKNSWYSQLFSDDVRNCEELAENFNNFLTALTSHFDPLTLDEIQEGLEVPNHYLVDAQQIYMKLSKIKTTKSPGPDMFPNKILKTFAFELAPVISDIFNSSMTQGTFPKALKRSIVVPVPKVSPPKNIEDDLRPISLTSQIAKVMEDCTLDNFFPEVVNKLDTKQFALPKKSTTHALVYLLHSILVALERGSCTARLFFADFKKGFDLVDHNVIIKELTLLGTHPSIIRWIKAFLCDREQCVRVGTSMSSWKKTNGGLPQGTKLGPLLFAVLINSLLKNWPSRIKFVDDTSALEIIPRFSSSLMPLVVNEISDYALERGMELNYKKCKQMLINFLKYKGSDDENPIYVAGKPVETVSSFKLLGV</sequence>
<proteinExistence type="predicted"/>
<organism evidence="1 2">
    <name type="scientific">Paramuricea clavata</name>
    <name type="common">Red gorgonian</name>
    <name type="synonym">Violescent sea-whip</name>
    <dbReference type="NCBI Taxonomy" id="317549"/>
    <lineage>
        <taxon>Eukaryota</taxon>
        <taxon>Metazoa</taxon>
        <taxon>Cnidaria</taxon>
        <taxon>Anthozoa</taxon>
        <taxon>Octocorallia</taxon>
        <taxon>Malacalcyonacea</taxon>
        <taxon>Plexauridae</taxon>
        <taxon>Paramuricea</taxon>
    </lineage>
</organism>
<evidence type="ECO:0000313" key="2">
    <source>
        <dbReference type="Proteomes" id="UP001152795"/>
    </source>
</evidence>
<dbReference type="Gene3D" id="3.60.10.10">
    <property type="entry name" value="Endonuclease/exonuclease/phosphatase"/>
    <property type="match status" value="1"/>
</dbReference>
<dbReference type="InterPro" id="IPR000477">
    <property type="entry name" value="RT_dom"/>
</dbReference>
<dbReference type="PANTHER" id="PTHR47510:SF3">
    <property type="entry name" value="ENDO_EXONUCLEASE_PHOSPHATASE DOMAIN-CONTAINING PROTEIN"/>
    <property type="match status" value="1"/>
</dbReference>
<gene>
    <name evidence="1" type="ORF">PACLA_8A014059</name>
</gene>
<name>A0A6S7H0V1_PARCT</name>
<feature type="non-terminal residue" evidence="1">
    <location>
        <position position="1229"/>
    </location>
</feature>